<accession>A0A8H3DRV9</accession>
<organism evidence="1 2">
    <name type="scientific">Rhizoctonia solani</name>
    <dbReference type="NCBI Taxonomy" id="456999"/>
    <lineage>
        <taxon>Eukaryota</taxon>
        <taxon>Fungi</taxon>
        <taxon>Dikarya</taxon>
        <taxon>Basidiomycota</taxon>
        <taxon>Agaricomycotina</taxon>
        <taxon>Agaricomycetes</taxon>
        <taxon>Cantharellales</taxon>
        <taxon>Ceratobasidiaceae</taxon>
        <taxon>Rhizoctonia</taxon>
    </lineage>
</organism>
<feature type="non-terminal residue" evidence="1">
    <location>
        <position position="1"/>
    </location>
</feature>
<name>A0A8H3DRV9_9AGAM</name>
<dbReference type="AlphaFoldDB" id="A0A8H3DRV9"/>
<comment type="caution">
    <text evidence="1">The sequence shown here is derived from an EMBL/GenBank/DDBJ whole genome shotgun (WGS) entry which is preliminary data.</text>
</comment>
<reference evidence="1" key="1">
    <citation type="submission" date="2021-01" db="EMBL/GenBank/DDBJ databases">
        <authorList>
            <person name="Kaushik A."/>
        </authorList>
    </citation>
    <scope>NUCLEOTIDE SEQUENCE</scope>
    <source>
        <strain evidence="1">AG6-10EEA</strain>
    </source>
</reference>
<protein>
    <submittedName>
        <fullName evidence="1">Uncharacterized protein</fullName>
    </submittedName>
</protein>
<sequence>DDYNMSLVVMVNLRSDHKAARYVQDVLGQFIAKIKKFKSSFIDGFEALGFSITCLPKTVDRKSTLAVLHQLYPHEEVLMLQGRGPKIDPDAALFGGRIIEFNTLDGLRHTLRNGSRPYPGKQAARSNATDLGASAISSEDSDLAGFQLDEVEATQIPPRPATPASIADSEEDELEYAALRIFGAWKRSVERVEQRKRLWEFDQQGQLYEQYCQSFPRLGKKAPHRDQLHSELIRGPCLSIVFGLRLLAEGIDGYLEALNEEVPVSGLLTTPTEVTSFHDSIKKRKMKAKGYKDRVLACCPLDSPPKLLTTTNLSGVRTHTKKAWEAFVEVKDSGILGLQGEIGGIETLISSGRNAALNAFARAAVR</sequence>
<evidence type="ECO:0000313" key="2">
    <source>
        <dbReference type="Proteomes" id="UP000663853"/>
    </source>
</evidence>
<gene>
    <name evidence="1" type="ORF">RDB_LOCUS186599</name>
</gene>
<proteinExistence type="predicted"/>
<dbReference type="EMBL" id="CAJMXA010004264">
    <property type="protein sequence ID" value="CAE6538453.1"/>
    <property type="molecule type" value="Genomic_DNA"/>
</dbReference>
<evidence type="ECO:0000313" key="1">
    <source>
        <dbReference type="EMBL" id="CAE6538453.1"/>
    </source>
</evidence>
<dbReference type="Proteomes" id="UP000663853">
    <property type="component" value="Unassembled WGS sequence"/>
</dbReference>